<evidence type="ECO:0000313" key="1">
    <source>
        <dbReference type="EMBL" id="PRM19954.1"/>
    </source>
</evidence>
<organism evidence="1 2">
    <name type="scientific">Haemophilus influenzae</name>
    <dbReference type="NCBI Taxonomy" id="727"/>
    <lineage>
        <taxon>Bacteria</taxon>
        <taxon>Pseudomonadati</taxon>
        <taxon>Pseudomonadota</taxon>
        <taxon>Gammaproteobacteria</taxon>
        <taxon>Pasteurellales</taxon>
        <taxon>Pasteurellaceae</taxon>
        <taxon>Haemophilus</taxon>
    </lineage>
</organism>
<accession>A0ABD6WXP1</accession>
<dbReference type="Gene3D" id="3.40.50.2000">
    <property type="entry name" value="Glycogen Phosphorylase B"/>
    <property type="match status" value="1"/>
</dbReference>
<name>A0ABD6WXP1_HAEIF</name>
<dbReference type="Proteomes" id="UP000238866">
    <property type="component" value="Unassembled WGS sequence"/>
</dbReference>
<evidence type="ECO:0000313" key="2">
    <source>
        <dbReference type="Proteomes" id="UP000238866"/>
    </source>
</evidence>
<comment type="caution">
    <text evidence="1">The sequence shown here is derived from an EMBL/GenBank/DDBJ whole genome shotgun (WGS) entry which is preliminary data.</text>
</comment>
<protein>
    <submittedName>
        <fullName evidence="1">Uncharacterized protein</fullName>
    </submittedName>
</protein>
<proteinExistence type="predicted"/>
<dbReference type="EMBL" id="MZLD01000009">
    <property type="protein sequence ID" value="PRM19954.1"/>
    <property type="molecule type" value="Genomic_DNA"/>
</dbReference>
<sequence length="65" mass="7292">MNKTLLSNNNHPNISLTCQKFQYGGGMERYLIDIVNGLSQANITPKIYSAKFDTALPEYNLIISN</sequence>
<dbReference type="AlphaFoldDB" id="A0ABD6WXP1"/>
<reference evidence="1 2" key="1">
    <citation type="submission" date="2017-02" db="EMBL/GenBank/DDBJ databases">
        <title>Haemophilus influenzae in COPD genome sequencing project.</title>
        <authorList>
            <person name="Murphy T.F."/>
            <person name="Kong Y."/>
            <person name="Nadendla S."/>
            <person name="Tettelin H."/>
            <person name="Pettigrew M."/>
        </authorList>
    </citation>
    <scope>NUCLEOTIDE SEQUENCE [LARGE SCALE GENOMIC DNA]</scope>
    <source>
        <strain evidence="1 2">13P36H1</strain>
    </source>
</reference>
<gene>
    <name evidence="1" type="ORF">BVZ99_00167</name>
</gene>